<protein>
    <submittedName>
        <fullName evidence="1">Uncharacterized protein</fullName>
    </submittedName>
</protein>
<name>A0A401IKX8_APHSA</name>
<evidence type="ECO:0000313" key="2">
    <source>
        <dbReference type="Proteomes" id="UP000287247"/>
    </source>
</evidence>
<organism evidence="1 2">
    <name type="scientific">Aphanothece sacrum FPU1</name>
    <dbReference type="NCBI Taxonomy" id="1920663"/>
    <lineage>
        <taxon>Bacteria</taxon>
        <taxon>Bacillati</taxon>
        <taxon>Cyanobacteriota</taxon>
        <taxon>Cyanophyceae</taxon>
        <taxon>Oscillatoriophycideae</taxon>
        <taxon>Chroococcales</taxon>
        <taxon>Aphanothecaceae</taxon>
        <taxon>Aphanothece</taxon>
    </lineage>
</organism>
<reference evidence="2" key="1">
    <citation type="submission" date="2017-05" db="EMBL/GenBank/DDBJ databases">
        <title>Physiological properties and genetic analysis related to exopolysaccharide production of fresh-water unicellular cyanobacterium Aphanothece sacrum, Suizenji Nori, that has been cultured as a food source in Japan.</title>
        <authorList>
            <person name="Kanesaki Y."/>
            <person name="Yoshikawa S."/>
            <person name="Ohki K."/>
        </authorList>
    </citation>
    <scope>NUCLEOTIDE SEQUENCE [LARGE SCALE GENOMIC DNA]</scope>
    <source>
        <strain evidence="2">FPU1</strain>
    </source>
</reference>
<dbReference type="OrthoDB" id="428699at2"/>
<gene>
    <name evidence="1" type="ORF">AsFPU1_3331</name>
</gene>
<dbReference type="AlphaFoldDB" id="A0A401IKX8"/>
<keyword evidence="2" id="KW-1185">Reference proteome</keyword>
<accession>A0A401IKX8</accession>
<dbReference type="RefSeq" id="WP_124971352.1">
    <property type="nucleotide sequence ID" value="NZ_BDQK01000014.1"/>
</dbReference>
<dbReference type="Proteomes" id="UP000287247">
    <property type="component" value="Unassembled WGS sequence"/>
</dbReference>
<dbReference type="EMBL" id="BDQK01000014">
    <property type="protein sequence ID" value="GBF81909.1"/>
    <property type="molecule type" value="Genomic_DNA"/>
</dbReference>
<sequence>MHSIQGTFKNGIAYPNESIEEHDGESVIITFIESDQNTPSNDNSSWDSEDWEQFDQLIANCLVDTGIEDLAHQHDHYIHGTPKRESYP</sequence>
<comment type="caution">
    <text evidence="1">The sequence shown here is derived from an EMBL/GenBank/DDBJ whole genome shotgun (WGS) entry which is preliminary data.</text>
</comment>
<evidence type="ECO:0000313" key="1">
    <source>
        <dbReference type="EMBL" id="GBF81909.1"/>
    </source>
</evidence>
<proteinExistence type="predicted"/>